<organism evidence="3 4">
    <name type="scientific">Mesosutterella multiformis</name>
    <dbReference type="NCBI Taxonomy" id="2259133"/>
    <lineage>
        <taxon>Bacteria</taxon>
        <taxon>Pseudomonadati</taxon>
        <taxon>Pseudomonadota</taxon>
        <taxon>Betaproteobacteria</taxon>
        <taxon>Burkholderiales</taxon>
        <taxon>Sutterellaceae</taxon>
        <taxon>Mesosutterella</taxon>
    </lineage>
</organism>
<dbReference type="InterPro" id="IPR002625">
    <property type="entry name" value="Smr_dom"/>
</dbReference>
<dbReference type="SUPFAM" id="SSF160443">
    <property type="entry name" value="SMR domain-like"/>
    <property type="match status" value="1"/>
</dbReference>
<gene>
    <name evidence="3" type="ORF">MESMUL_09740</name>
</gene>
<accession>A0A388SDV6</accession>
<dbReference type="EMBL" id="BGZJ01000001">
    <property type="protein sequence ID" value="GBO93620.1"/>
    <property type="molecule type" value="Genomic_DNA"/>
</dbReference>
<dbReference type="Gene3D" id="3.30.1370.110">
    <property type="match status" value="1"/>
</dbReference>
<proteinExistence type="predicted"/>
<evidence type="ECO:0000313" key="4">
    <source>
        <dbReference type="Proteomes" id="UP000266091"/>
    </source>
</evidence>
<comment type="caution">
    <text evidence="3">The sequence shown here is derived from an EMBL/GenBank/DDBJ whole genome shotgun (WGS) entry which is preliminary data.</text>
</comment>
<sequence length="224" mass="24880">MTTLSSFQDLKKIGKELEEKARAAEEERKRAQALKEKQAHDAQTFASAMSNMGVEPIRTKKRAELPHPKPAPIPRQTQAEHKAVLQASISDDVDPLTFLQSEDGRCFWRDGLPPDICKKLRRGDWTVQNHIDLHGLRVDPAREAVMQFLKASQKSGARCVRIVHGKGYGSEGGHSVLKEKVRRWLKQCDCVMAFAEAQEIDGGSGALIVLLKGLAHAPYSAPRP</sequence>
<reference evidence="3 4" key="1">
    <citation type="journal article" date="2018" name="Int. J. Syst. Evol. Microbiol.">
        <title>Mesosutterella multiformis gen. nov., sp. nov., a member of the family Sutterellaceae and Sutterella megalosphaeroides sp. nov., isolated from human faeces.</title>
        <authorList>
            <person name="Sakamoto M."/>
            <person name="Ikeyama N."/>
            <person name="Kunihiro T."/>
            <person name="Iino T."/>
            <person name="Yuki M."/>
            <person name="Ohkuma M."/>
        </authorList>
    </citation>
    <scope>NUCLEOTIDE SEQUENCE [LARGE SCALE GENOMIC DNA]</scope>
    <source>
        <strain evidence="3 4">4NBBH2</strain>
    </source>
</reference>
<dbReference type="OrthoDB" id="9808881at2"/>
<evidence type="ECO:0000313" key="3">
    <source>
        <dbReference type="EMBL" id="GBO93620.1"/>
    </source>
</evidence>
<dbReference type="PROSITE" id="PS50828">
    <property type="entry name" value="SMR"/>
    <property type="match status" value="1"/>
</dbReference>
<dbReference type="PANTHER" id="PTHR35562">
    <property type="entry name" value="DNA ENDONUCLEASE SMRA-RELATED"/>
    <property type="match status" value="1"/>
</dbReference>
<dbReference type="AlphaFoldDB" id="A0A388SDV6"/>
<dbReference type="SMART" id="SM00463">
    <property type="entry name" value="SMR"/>
    <property type="match status" value="1"/>
</dbReference>
<dbReference type="InterPro" id="IPR036063">
    <property type="entry name" value="Smr_dom_sf"/>
</dbReference>
<evidence type="ECO:0000259" key="2">
    <source>
        <dbReference type="PROSITE" id="PS50828"/>
    </source>
</evidence>
<accession>A0A401LJ75</accession>
<dbReference type="Proteomes" id="UP000266091">
    <property type="component" value="Unassembled WGS sequence"/>
</dbReference>
<feature type="compositionally biased region" description="Basic and acidic residues" evidence="1">
    <location>
        <begin position="21"/>
        <end position="40"/>
    </location>
</feature>
<protein>
    <submittedName>
        <fullName evidence="3">DNA mismatch repair protein MutS</fullName>
    </submittedName>
</protein>
<dbReference type="PANTHER" id="PTHR35562:SF2">
    <property type="entry name" value="DNA ENDONUCLEASE SMRA-RELATED"/>
    <property type="match status" value="1"/>
</dbReference>
<feature type="domain" description="Smr" evidence="2">
    <location>
        <begin position="131"/>
        <end position="212"/>
    </location>
</feature>
<evidence type="ECO:0000256" key="1">
    <source>
        <dbReference type="SAM" id="MobiDB-lite"/>
    </source>
</evidence>
<dbReference type="Pfam" id="PF01713">
    <property type="entry name" value="Smr"/>
    <property type="match status" value="1"/>
</dbReference>
<name>A0A388SDV6_9BURK</name>
<feature type="region of interest" description="Disordered" evidence="1">
    <location>
        <begin position="21"/>
        <end position="52"/>
    </location>
</feature>
<dbReference type="RefSeq" id="WP_116269967.1">
    <property type="nucleotide sequence ID" value="NZ_BGZJ01000001.1"/>
</dbReference>
<keyword evidence="4" id="KW-1185">Reference proteome</keyword>